<feature type="non-terminal residue" evidence="1">
    <location>
        <position position="1"/>
    </location>
</feature>
<evidence type="ECO:0000313" key="2">
    <source>
        <dbReference type="Proteomes" id="UP000789920"/>
    </source>
</evidence>
<evidence type="ECO:0000313" key="1">
    <source>
        <dbReference type="EMBL" id="CAG8778225.1"/>
    </source>
</evidence>
<sequence length="494" mass="57242">KDIYGSKLLIRNCYLQLCELIEKDREQDGPAFIGCTITGTPVWQRNERNCYHFLPDGNVQKGDISLFDETLDNPNNFLIIDAQALELRYKAYMILLTSPRVERFNEALKWSGFTQYYMPVWYQEEIITLWDFQYKNKKNSKGEEFTFELVGELLGKWGPIPRSVLLKWDNVAYQRKYQQLINEVNLEDCINSIDKAGMPTGAISGRLVHLDPDPMFASAVYRFASPRVFDRIIQEYEIRTKRNARDLIMSSHEYPKIAGFRGNIFEDFAHRELQNGGTFRVRCLNDDNSEVNERNIKEMECNWFTTLNEAHEEYYNRPKSKIFASVDSFSLDSKTLDLYQMTVSTDHGIKIKGLNDLLAWRKDVNDFNLYFVVPPDIFKTFPTQKYKTAKDEDYQKIPRWINNITQYALEINLGISNKSAKKRSSDSMSGDYENEETTGGTNKDVKKRKMEESDAMLGDDEIGETSGSNVISGQLDLKRSSNVIDNESEDASKR</sequence>
<name>A0ACA9R5M1_9GLOM</name>
<gene>
    <name evidence="1" type="ORF">RPERSI_LOCUS17204</name>
</gene>
<keyword evidence="2" id="KW-1185">Reference proteome</keyword>
<proteinExistence type="predicted"/>
<protein>
    <submittedName>
        <fullName evidence="1">31077_t:CDS:1</fullName>
    </submittedName>
</protein>
<organism evidence="1 2">
    <name type="scientific">Racocetra persica</name>
    <dbReference type="NCBI Taxonomy" id="160502"/>
    <lineage>
        <taxon>Eukaryota</taxon>
        <taxon>Fungi</taxon>
        <taxon>Fungi incertae sedis</taxon>
        <taxon>Mucoromycota</taxon>
        <taxon>Glomeromycotina</taxon>
        <taxon>Glomeromycetes</taxon>
        <taxon>Diversisporales</taxon>
        <taxon>Gigasporaceae</taxon>
        <taxon>Racocetra</taxon>
    </lineage>
</organism>
<accession>A0ACA9R5M1</accession>
<dbReference type="EMBL" id="CAJVQC010043779">
    <property type="protein sequence ID" value="CAG8778225.1"/>
    <property type="molecule type" value="Genomic_DNA"/>
</dbReference>
<reference evidence="1" key="1">
    <citation type="submission" date="2021-06" db="EMBL/GenBank/DDBJ databases">
        <authorList>
            <person name="Kallberg Y."/>
            <person name="Tangrot J."/>
            <person name="Rosling A."/>
        </authorList>
    </citation>
    <scope>NUCLEOTIDE SEQUENCE</scope>
    <source>
        <strain evidence="1">MA461A</strain>
    </source>
</reference>
<dbReference type="Proteomes" id="UP000789920">
    <property type="component" value="Unassembled WGS sequence"/>
</dbReference>
<comment type="caution">
    <text evidence="1">The sequence shown here is derived from an EMBL/GenBank/DDBJ whole genome shotgun (WGS) entry which is preliminary data.</text>
</comment>